<evidence type="ECO:0000313" key="10">
    <source>
        <dbReference type="Proteomes" id="UP000308707"/>
    </source>
</evidence>
<keyword evidence="6 7" id="KW-0472">Membrane</keyword>
<dbReference type="OrthoDB" id="9791874at2"/>
<evidence type="ECO:0000256" key="1">
    <source>
        <dbReference type="ARBA" id="ARBA00004651"/>
    </source>
</evidence>
<dbReference type="EMBL" id="SZUA01000003">
    <property type="protein sequence ID" value="TKR29545.1"/>
    <property type="molecule type" value="Genomic_DNA"/>
</dbReference>
<gene>
    <name evidence="9" type="ORF">FCE95_15545</name>
</gene>
<accession>A0A4U5JKE9</accession>
<dbReference type="PANTHER" id="PTHR30506">
    <property type="entry name" value="INNER MEMBRANE PROTEIN"/>
    <property type="match status" value="1"/>
</dbReference>
<feature type="transmembrane region" description="Helical" evidence="7">
    <location>
        <begin position="89"/>
        <end position="109"/>
    </location>
</feature>
<feature type="transmembrane region" description="Helical" evidence="7">
    <location>
        <begin position="6"/>
        <end position="22"/>
    </location>
</feature>
<dbReference type="PANTHER" id="PTHR30506:SF3">
    <property type="entry name" value="UPF0126 INNER MEMBRANE PROTEIN YADS-RELATED"/>
    <property type="match status" value="1"/>
</dbReference>
<dbReference type="Proteomes" id="UP000308707">
    <property type="component" value="Unassembled WGS sequence"/>
</dbReference>
<evidence type="ECO:0000256" key="5">
    <source>
        <dbReference type="ARBA" id="ARBA00022989"/>
    </source>
</evidence>
<comment type="similarity">
    <text evidence="2">Belongs to the UPF0126 family.</text>
</comment>
<feature type="domain" description="Glycine transporter" evidence="8">
    <location>
        <begin position="5"/>
        <end position="77"/>
    </location>
</feature>
<reference evidence="9 10" key="1">
    <citation type="submission" date="2019-04" db="EMBL/GenBank/DDBJ databases">
        <title>Reference strain of H23.</title>
        <authorList>
            <person name="Luo X."/>
        </authorList>
    </citation>
    <scope>NUCLEOTIDE SEQUENCE [LARGE SCALE GENOMIC DNA]</scope>
    <source>
        <strain evidence="9 10">H23</strain>
    </source>
</reference>
<evidence type="ECO:0000259" key="8">
    <source>
        <dbReference type="Pfam" id="PF03458"/>
    </source>
</evidence>
<evidence type="ECO:0000256" key="6">
    <source>
        <dbReference type="ARBA" id="ARBA00023136"/>
    </source>
</evidence>
<dbReference type="Pfam" id="PF03458">
    <property type="entry name" value="Gly_transporter"/>
    <property type="match status" value="2"/>
</dbReference>
<feature type="domain" description="Glycine transporter" evidence="8">
    <location>
        <begin position="91"/>
        <end position="163"/>
    </location>
</feature>
<protein>
    <submittedName>
        <fullName evidence="9">Trimeric intracellular cation channel family protein</fullName>
    </submittedName>
</protein>
<dbReference type="RefSeq" id="WP_137267948.1">
    <property type="nucleotide sequence ID" value="NZ_SZUA01000003.1"/>
</dbReference>
<dbReference type="InterPro" id="IPR005115">
    <property type="entry name" value="Gly_transporter"/>
</dbReference>
<feature type="transmembrane region" description="Helical" evidence="7">
    <location>
        <begin position="172"/>
        <end position="191"/>
    </location>
</feature>
<comment type="caution">
    <text evidence="9">The sequence shown here is derived from an EMBL/GenBank/DDBJ whole genome shotgun (WGS) entry which is preliminary data.</text>
</comment>
<keyword evidence="10" id="KW-1185">Reference proteome</keyword>
<evidence type="ECO:0000256" key="2">
    <source>
        <dbReference type="ARBA" id="ARBA00008193"/>
    </source>
</evidence>
<feature type="transmembrane region" description="Helical" evidence="7">
    <location>
        <begin position="62"/>
        <end position="82"/>
    </location>
</feature>
<evidence type="ECO:0000256" key="4">
    <source>
        <dbReference type="ARBA" id="ARBA00022692"/>
    </source>
</evidence>
<dbReference type="GO" id="GO:0005886">
    <property type="term" value="C:plasma membrane"/>
    <property type="evidence" value="ECO:0007669"/>
    <property type="project" value="UniProtKB-SubCell"/>
</dbReference>
<organism evidence="9 10">
    <name type="scientific">Luteimonas gilva</name>
    <dbReference type="NCBI Taxonomy" id="2572684"/>
    <lineage>
        <taxon>Bacteria</taxon>
        <taxon>Pseudomonadati</taxon>
        <taxon>Pseudomonadota</taxon>
        <taxon>Gammaproteobacteria</taxon>
        <taxon>Lysobacterales</taxon>
        <taxon>Lysobacteraceae</taxon>
        <taxon>Luteimonas</taxon>
    </lineage>
</organism>
<keyword evidence="5 7" id="KW-1133">Transmembrane helix</keyword>
<comment type="subcellular location">
    <subcellularLocation>
        <location evidence="1">Cell membrane</location>
        <topology evidence="1">Multi-pass membrane protein</topology>
    </subcellularLocation>
</comment>
<feature type="transmembrane region" description="Helical" evidence="7">
    <location>
        <begin position="148"/>
        <end position="166"/>
    </location>
</feature>
<keyword evidence="3" id="KW-1003">Cell membrane</keyword>
<sequence>MLLHWAYLAAIAAEAMSAALIAGRRSMDWFGVCVIACITALGGGTVRDVLLGHHPLAWIEHPSYLVVTICAALATGIVAPFMKRLHKAFLALDALGLVVFTVIGCNIAVSVQVPFFIVVVIGVITGTFGGVLRDVLCGQVPLLFQKELYASISLATGVLYLGAQKLGVGHEVAMIGSMAIGFALRMLAIRYEWNMPKFVYKEEWD</sequence>
<feature type="transmembrane region" description="Helical" evidence="7">
    <location>
        <begin position="115"/>
        <end position="136"/>
    </location>
</feature>
<evidence type="ECO:0000256" key="7">
    <source>
        <dbReference type="SAM" id="Phobius"/>
    </source>
</evidence>
<proteinExistence type="inferred from homology"/>
<keyword evidence="4 7" id="KW-0812">Transmembrane</keyword>
<evidence type="ECO:0000256" key="3">
    <source>
        <dbReference type="ARBA" id="ARBA00022475"/>
    </source>
</evidence>
<dbReference type="AlphaFoldDB" id="A0A4U5JKE9"/>
<evidence type="ECO:0000313" key="9">
    <source>
        <dbReference type="EMBL" id="TKR29545.1"/>
    </source>
</evidence>
<feature type="transmembrane region" description="Helical" evidence="7">
    <location>
        <begin position="29"/>
        <end position="50"/>
    </location>
</feature>
<name>A0A4U5JKE9_9GAMM</name>